<dbReference type="PANTHER" id="PTHR30290">
    <property type="entry name" value="PERIPLASMIC BINDING COMPONENT OF ABC TRANSPORTER"/>
    <property type="match status" value="1"/>
</dbReference>
<keyword evidence="5" id="KW-1185">Reference proteome</keyword>
<dbReference type="InterPro" id="IPR039424">
    <property type="entry name" value="SBP_5"/>
</dbReference>
<evidence type="ECO:0000313" key="4">
    <source>
        <dbReference type="EMBL" id="OYQ33455.1"/>
    </source>
</evidence>
<dbReference type="OrthoDB" id="9803988at2"/>
<evidence type="ECO:0000256" key="2">
    <source>
        <dbReference type="ARBA" id="ARBA00005695"/>
    </source>
</evidence>
<reference evidence="4 5" key="1">
    <citation type="submission" date="2017-07" db="EMBL/GenBank/DDBJ databases">
        <title>Niveispirillum cyanobacteriorum sp. nov., isolated from cyanobacterial aggregates in a eutrophic lake.</title>
        <authorList>
            <person name="Cai H."/>
        </authorList>
    </citation>
    <scope>NUCLEOTIDE SEQUENCE [LARGE SCALE GENOMIC DNA]</scope>
    <source>
        <strain evidence="5">TH1-14</strain>
    </source>
</reference>
<gene>
    <name evidence="4" type="ORF">CHU95_13715</name>
</gene>
<dbReference type="Gene3D" id="3.90.76.10">
    <property type="entry name" value="Dipeptide-binding Protein, Domain 1"/>
    <property type="match status" value="1"/>
</dbReference>
<organism evidence="4 5">
    <name type="scientific">Niveispirillum lacus</name>
    <dbReference type="NCBI Taxonomy" id="1981099"/>
    <lineage>
        <taxon>Bacteria</taxon>
        <taxon>Pseudomonadati</taxon>
        <taxon>Pseudomonadota</taxon>
        <taxon>Alphaproteobacteria</taxon>
        <taxon>Rhodospirillales</taxon>
        <taxon>Azospirillaceae</taxon>
        <taxon>Niveispirillum</taxon>
    </lineage>
</organism>
<dbReference type="InterPro" id="IPR000914">
    <property type="entry name" value="SBP_5_dom"/>
</dbReference>
<evidence type="ECO:0000256" key="1">
    <source>
        <dbReference type="ARBA" id="ARBA00004418"/>
    </source>
</evidence>
<dbReference type="GO" id="GO:0043190">
    <property type="term" value="C:ATP-binding cassette (ABC) transporter complex"/>
    <property type="evidence" value="ECO:0007669"/>
    <property type="project" value="InterPro"/>
</dbReference>
<protein>
    <recommendedName>
        <fullName evidence="3">Solute-binding protein family 5 domain-containing protein</fullName>
    </recommendedName>
</protein>
<accession>A0A255YXP5</accession>
<dbReference type="Gene3D" id="3.10.105.10">
    <property type="entry name" value="Dipeptide-binding Protein, Domain 3"/>
    <property type="match status" value="1"/>
</dbReference>
<comment type="subcellular location">
    <subcellularLocation>
        <location evidence="1">Periplasm</location>
    </subcellularLocation>
</comment>
<dbReference type="PIRSF" id="PIRSF002741">
    <property type="entry name" value="MppA"/>
    <property type="match status" value="1"/>
</dbReference>
<evidence type="ECO:0000259" key="3">
    <source>
        <dbReference type="Pfam" id="PF00496"/>
    </source>
</evidence>
<dbReference type="Gene3D" id="3.40.190.10">
    <property type="entry name" value="Periplasmic binding protein-like II"/>
    <property type="match status" value="1"/>
</dbReference>
<dbReference type="GO" id="GO:1904680">
    <property type="term" value="F:peptide transmembrane transporter activity"/>
    <property type="evidence" value="ECO:0007669"/>
    <property type="project" value="TreeGrafter"/>
</dbReference>
<evidence type="ECO:0000313" key="5">
    <source>
        <dbReference type="Proteomes" id="UP000216998"/>
    </source>
</evidence>
<comment type="similarity">
    <text evidence="2">Belongs to the bacterial solute-binding protein 5 family.</text>
</comment>
<dbReference type="PANTHER" id="PTHR30290:SF83">
    <property type="entry name" value="ABC TRANSPORTER SUBSTRATE-BINDING PROTEIN"/>
    <property type="match status" value="1"/>
</dbReference>
<dbReference type="SUPFAM" id="SSF53850">
    <property type="entry name" value="Periplasmic binding protein-like II"/>
    <property type="match status" value="1"/>
</dbReference>
<comment type="caution">
    <text evidence="4">The sequence shown here is derived from an EMBL/GenBank/DDBJ whole genome shotgun (WGS) entry which is preliminary data.</text>
</comment>
<dbReference type="EMBL" id="NOXU01000030">
    <property type="protein sequence ID" value="OYQ33455.1"/>
    <property type="molecule type" value="Genomic_DNA"/>
</dbReference>
<dbReference type="GO" id="GO:0030288">
    <property type="term" value="C:outer membrane-bounded periplasmic space"/>
    <property type="evidence" value="ECO:0007669"/>
    <property type="project" value="UniProtKB-ARBA"/>
</dbReference>
<proteinExistence type="inferred from homology"/>
<name>A0A255YXP5_9PROT</name>
<dbReference type="AlphaFoldDB" id="A0A255YXP5"/>
<dbReference type="Pfam" id="PF00496">
    <property type="entry name" value="SBP_bac_5"/>
    <property type="match status" value="1"/>
</dbReference>
<dbReference type="Proteomes" id="UP000216998">
    <property type="component" value="Unassembled WGS sequence"/>
</dbReference>
<sequence>MFSVKCPTGYGCGVLEGRAIIRTHVLILVSILMLTGMARSASAAEQLVAAISGQVAADDPHESRTGADFQYYDHIYDTLVTRDGFDVIPRLARSWSTQDHQSWSFQIDPAARFADNRPVTPRDVIYSLCRYQVLTRRMGREMLGLTHLSAEAGGRVSLTLSAPYRLLPSALSLVFIMAAPDDTGEGPQGCDPATVLAGRGKAHIGSGPYKPAPREATALPDQHVLIPSAHCWRNCAAWPRVVLWSAPDARDRLRLLVTGQADIMEDVIPVHLPYISKLKGMTLTELPTDRTLLLTFNLRPKSAGGKPNPVADIRVRQAIAMALDRHVLVERGLEGFAGPAWQLAQPGMEGYLADRPQTMRPDPDQARALLAEAGYGQGLDLTLLLPLTRITDRPRVADALAGMLRAIGITLTITPVPASESRARVAKGDFQVMFAGLGLTAGSAMEGYAAVAGAAEKDSIANPSGYRNAILDNLLHQARGADPSSIPVLTRQATAILDADLPMIPLMHIRDLVAHRAGLSLHARDTTRAFGRITSPAMADASDGP</sequence>
<dbReference type="InterPro" id="IPR030678">
    <property type="entry name" value="Peptide/Ni-bd"/>
</dbReference>
<feature type="domain" description="Solute-binding protein family 5" evidence="3">
    <location>
        <begin position="87"/>
        <end position="454"/>
    </location>
</feature>
<dbReference type="GO" id="GO:0015833">
    <property type="term" value="P:peptide transport"/>
    <property type="evidence" value="ECO:0007669"/>
    <property type="project" value="TreeGrafter"/>
</dbReference>